<dbReference type="Proteomes" id="UP001153076">
    <property type="component" value="Unassembled WGS sequence"/>
</dbReference>
<comment type="caution">
    <text evidence="1">The sequence shown here is derived from an EMBL/GenBank/DDBJ whole genome shotgun (WGS) entry which is preliminary data.</text>
</comment>
<dbReference type="AlphaFoldDB" id="A0A9Q1GMV9"/>
<name>A0A9Q1GMV9_9CARY</name>
<evidence type="ECO:0000313" key="1">
    <source>
        <dbReference type="EMBL" id="KAJ8422101.1"/>
    </source>
</evidence>
<evidence type="ECO:0000313" key="2">
    <source>
        <dbReference type="Proteomes" id="UP001153076"/>
    </source>
</evidence>
<dbReference type="EMBL" id="JAKOGI010002387">
    <property type="protein sequence ID" value="KAJ8422101.1"/>
    <property type="molecule type" value="Genomic_DNA"/>
</dbReference>
<protein>
    <submittedName>
        <fullName evidence="1">Uncharacterized protein</fullName>
    </submittedName>
</protein>
<gene>
    <name evidence="1" type="ORF">Cgig2_011968</name>
</gene>
<accession>A0A9Q1GMV9</accession>
<keyword evidence="2" id="KW-1185">Reference proteome</keyword>
<reference evidence="1" key="1">
    <citation type="submission" date="2022-04" db="EMBL/GenBank/DDBJ databases">
        <title>Carnegiea gigantea Genome sequencing and assembly v2.</title>
        <authorList>
            <person name="Copetti D."/>
            <person name="Sanderson M.J."/>
            <person name="Burquez A."/>
            <person name="Wojciechowski M.F."/>
        </authorList>
    </citation>
    <scope>NUCLEOTIDE SEQUENCE</scope>
    <source>
        <strain evidence="1">SGP5-SGP5p</strain>
        <tissue evidence="1">Aerial part</tissue>
    </source>
</reference>
<sequence length="200" mass="22936">MEDDIEDGMDAVENFDMFLNLDNIEDVEMSTDSSKRKRVEEGEDLRIPTLQVLPPSFRLVYSFWDANASISWRATCATGFFDIAHYYITKADFCAYHGLDLSYSTYPYAHSHLMFSTASVLTLSNMATYITIGGGWILCKCTQLNVAPSFGEQSNFWNLWYSPPLIMKSMMRFVWPETSSLSYFLVHIPYLYRNALSLPA</sequence>
<organism evidence="1 2">
    <name type="scientific">Carnegiea gigantea</name>
    <dbReference type="NCBI Taxonomy" id="171969"/>
    <lineage>
        <taxon>Eukaryota</taxon>
        <taxon>Viridiplantae</taxon>
        <taxon>Streptophyta</taxon>
        <taxon>Embryophyta</taxon>
        <taxon>Tracheophyta</taxon>
        <taxon>Spermatophyta</taxon>
        <taxon>Magnoliopsida</taxon>
        <taxon>eudicotyledons</taxon>
        <taxon>Gunneridae</taxon>
        <taxon>Pentapetalae</taxon>
        <taxon>Caryophyllales</taxon>
        <taxon>Cactineae</taxon>
        <taxon>Cactaceae</taxon>
        <taxon>Cactoideae</taxon>
        <taxon>Echinocereeae</taxon>
        <taxon>Carnegiea</taxon>
    </lineage>
</organism>
<proteinExistence type="predicted"/>